<dbReference type="InterPro" id="IPR013785">
    <property type="entry name" value="Aldolase_TIM"/>
</dbReference>
<name>A0A364NIX2_9GAMM</name>
<keyword evidence="7 10" id="KW-0822">Tryptophan biosynthesis</keyword>
<dbReference type="Pfam" id="PF00697">
    <property type="entry name" value="PRAI"/>
    <property type="match status" value="1"/>
</dbReference>
<feature type="domain" description="N-(5'phosphoribosyl) anthranilate isomerase (PRAI)" evidence="11">
    <location>
        <begin position="5"/>
        <end position="201"/>
    </location>
</feature>
<dbReference type="AlphaFoldDB" id="A0A364NIX2"/>
<dbReference type="SUPFAM" id="SSF51366">
    <property type="entry name" value="Ribulose-phoshate binding barrel"/>
    <property type="match status" value="1"/>
</dbReference>
<dbReference type="PANTHER" id="PTHR42894">
    <property type="entry name" value="N-(5'-PHOSPHORIBOSYL)ANTHRANILATE ISOMERASE"/>
    <property type="match status" value="1"/>
</dbReference>
<dbReference type="GO" id="GO:0004640">
    <property type="term" value="F:phosphoribosylanthranilate isomerase activity"/>
    <property type="evidence" value="ECO:0007669"/>
    <property type="project" value="UniProtKB-UniRule"/>
</dbReference>
<evidence type="ECO:0000256" key="2">
    <source>
        <dbReference type="ARBA" id="ARBA00004664"/>
    </source>
</evidence>
<evidence type="ECO:0000256" key="8">
    <source>
        <dbReference type="ARBA" id="ARBA00023141"/>
    </source>
</evidence>
<keyword evidence="9 10" id="KW-0413">Isomerase</keyword>
<keyword evidence="6 10" id="KW-0028">Amino-acid biosynthesis</keyword>
<comment type="pathway">
    <text evidence="2 10">Amino-acid biosynthesis; L-tryptophan biosynthesis; L-tryptophan from chorismate: step 3/5.</text>
</comment>
<comment type="catalytic activity">
    <reaction evidence="1 10">
        <text>N-(5-phospho-beta-D-ribosyl)anthranilate = 1-(2-carboxyphenylamino)-1-deoxy-D-ribulose 5-phosphate</text>
        <dbReference type="Rhea" id="RHEA:21540"/>
        <dbReference type="ChEBI" id="CHEBI:18277"/>
        <dbReference type="ChEBI" id="CHEBI:58613"/>
        <dbReference type="EC" id="5.3.1.24"/>
    </reaction>
</comment>
<organism evidence="12 13">
    <name type="scientific">Nitrincola tibetensis</name>
    <dbReference type="NCBI Taxonomy" id="2219697"/>
    <lineage>
        <taxon>Bacteria</taxon>
        <taxon>Pseudomonadati</taxon>
        <taxon>Pseudomonadota</taxon>
        <taxon>Gammaproteobacteria</taxon>
        <taxon>Oceanospirillales</taxon>
        <taxon>Oceanospirillaceae</taxon>
        <taxon>Nitrincola</taxon>
    </lineage>
</organism>
<dbReference type="UniPathway" id="UPA00035">
    <property type="reaction ID" value="UER00042"/>
</dbReference>
<reference evidence="12 13" key="1">
    <citation type="submission" date="2018-06" db="EMBL/GenBank/DDBJ databases">
        <title>Nitrincola tibetense sp. nov., isolated from Lake XuguoCo on Tibetan Plateau.</title>
        <authorList>
            <person name="Xing P."/>
        </authorList>
    </citation>
    <scope>NUCLEOTIDE SEQUENCE [LARGE SCALE GENOMIC DNA]</scope>
    <source>
        <strain evidence="13">xg18</strain>
    </source>
</reference>
<evidence type="ECO:0000313" key="12">
    <source>
        <dbReference type="EMBL" id="RAU17016.1"/>
    </source>
</evidence>
<dbReference type="HAMAP" id="MF_00135">
    <property type="entry name" value="PRAI"/>
    <property type="match status" value="1"/>
</dbReference>
<gene>
    <name evidence="10" type="primary">trpF</name>
    <name evidence="12" type="ORF">DN062_15010</name>
</gene>
<keyword evidence="13" id="KW-1185">Reference proteome</keyword>
<dbReference type="EMBL" id="QKRX01000013">
    <property type="protein sequence ID" value="RAU17016.1"/>
    <property type="molecule type" value="Genomic_DNA"/>
</dbReference>
<evidence type="ECO:0000256" key="1">
    <source>
        <dbReference type="ARBA" id="ARBA00001164"/>
    </source>
</evidence>
<evidence type="ECO:0000259" key="11">
    <source>
        <dbReference type="Pfam" id="PF00697"/>
    </source>
</evidence>
<dbReference type="RefSeq" id="WP_112160120.1">
    <property type="nucleotide sequence ID" value="NZ_QKRX01000013.1"/>
</dbReference>
<evidence type="ECO:0000256" key="4">
    <source>
        <dbReference type="ARBA" id="ARBA00012572"/>
    </source>
</evidence>
<evidence type="ECO:0000256" key="6">
    <source>
        <dbReference type="ARBA" id="ARBA00022605"/>
    </source>
</evidence>
<dbReference type="InterPro" id="IPR001240">
    <property type="entry name" value="PRAI_dom"/>
</dbReference>
<evidence type="ECO:0000256" key="5">
    <source>
        <dbReference type="ARBA" id="ARBA00022272"/>
    </source>
</evidence>
<dbReference type="PANTHER" id="PTHR42894:SF1">
    <property type="entry name" value="N-(5'-PHOSPHORIBOSYL)ANTHRANILATE ISOMERASE"/>
    <property type="match status" value="1"/>
</dbReference>
<evidence type="ECO:0000256" key="9">
    <source>
        <dbReference type="ARBA" id="ARBA00023235"/>
    </source>
</evidence>
<dbReference type="NCBIfam" id="NF002298">
    <property type="entry name" value="PRK01222.1-4"/>
    <property type="match status" value="1"/>
</dbReference>
<accession>A0A364NIX2</accession>
<comment type="similarity">
    <text evidence="3 10">Belongs to the TrpF family.</text>
</comment>
<protein>
    <recommendedName>
        <fullName evidence="5 10">N-(5'-phosphoribosyl)anthranilate isomerase</fullName>
        <shortName evidence="10">PRAI</shortName>
        <ecNumber evidence="4 10">5.3.1.24</ecNumber>
    </recommendedName>
</protein>
<proteinExistence type="inferred from homology"/>
<dbReference type="NCBIfam" id="NF002299">
    <property type="entry name" value="PRK01222.1-6"/>
    <property type="match status" value="1"/>
</dbReference>
<dbReference type="OrthoDB" id="9796196at2"/>
<comment type="caution">
    <text evidence="12">The sequence shown here is derived from an EMBL/GenBank/DDBJ whole genome shotgun (WGS) entry which is preliminary data.</text>
</comment>
<evidence type="ECO:0000256" key="10">
    <source>
        <dbReference type="HAMAP-Rule" id="MF_00135"/>
    </source>
</evidence>
<evidence type="ECO:0000313" key="13">
    <source>
        <dbReference type="Proteomes" id="UP000250744"/>
    </source>
</evidence>
<dbReference type="GO" id="GO:0000162">
    <property type="term" value="P:L-tryptophan biosynthetic process"/>
    <property type="evidence" value="ECO:0007669"/>
    <property type="project" value="UniProtKB-UniRule"/>
</dbReference>
<keyword evidence="8 10" id="KW-0057">Aromatic amino acid biosynthesis</keyword>
<sequence>MRARVKICGITNLDDALASVDAGADALGFVFYRPSPRYIEPNAAAQIIKKLPAFVTSVALFVNETRNEIERIANLTQVDLLQFHGDEPPVFCQGFSKPSIKALRVNNEMDLVGEVEAYADVTKGVLLDTYVTGVPGGTGARFDWSLIPASLAGKIILAGGLDPDNIADAVLRIKPYAVDVSGGVEKAKGLKDVSKVRQFIHEVNRVSIT</sequence>
<dbReference type="CDD" id="cd00405">
    <property type="entry name" value="PRAI"/>
    <property type="match status" value="1"/>
</dbReference>
<evidence type="ECO:0000256" key="3">
    <source>
        <dbReference type="ARBA" id="ARBA00007571"/>
    </source>
</evidence>
<dbReference type="InterPro" id="IPR044643">
    <property type="entry name" value="TrpF_fam"/>
</dbReference>
<evidence type="ECO:0000256" key="7">
    <source>
        <dbReference type="ARBA" id="ARBA00022822"/>
    </source>
</evidence>
<dbReference type="InterPro" id="IPR011060">
    <property type="entry name" value="RibuloseP-bd_barrel"/>
</dbReference>
<dbReference type="Proteomes" id="UP000250744">
    <property type="component" value="Unassembled WGS sequence"/>
</dbReference>
<dbReference type="EC" id="5.3.1.24" evidence="4 10"/>
<dbReference type="FunFam" id="3.20.20.70:FF:000075">
    <property type="entry name" value="Tryptophan biosynthesis protein TRP1"/>
    <property type="match status" value="1"/>
</dbReference>
<dbReference type="Gene3D" id="3.20.20.70">
    <property type="entry name" value="Aldolase class I"/>
    <property type="match status" value="1"/>
</dbReference>